<comment type="caution">
    <text evidence="1">The sequence shown here is derived from an EMBL/GenBank/DDBJ whole genome shotgun (WGS) entry which is preliminary data.</text>
</comment>
<proteinExistence type="predicted"/>
<name>A0ABP6YV48_9ACTN</name>
<evidence type="ECO:0000313" key="2">
    <source>
        <dbReference type="Proteomes" id="UP001501074"/>
    </source>
</evidence>
<accession>A0ABP6YV48</accession>
<organism evidence="1 2">
    <name type="scientific">Kineosporia mesophila</name>
    <dbReference type="NCBI Taxonomy" id="566012"/>
    <lineage>
        <taxon>Bacteria</taxon>
        <taxon>Bacillati</taxon>
        <taxon>Actinomycetota</taxon>
        <taxon>Actinomycetes</taxon>
        <taxon>Kineosporiales</taxon>
        <taxon>Kineosporiaceae</taxon>
        <taxon>Kineosporia</taxon>
    </lineage>
</organism>
<evidence type="ECO:0000313" key="1">
    <source>
        <dbReference type="EMBL" id="GAA3591985.1"/>
    </source>
</evidence>
<gene>
    <name evidence="1" type="ORF">GCM10022223_03290</name>
</gene>
<protein>
    <submittedName>
        <fullName evidence="1">Uncharacterized protein</fullName>
    </submittedName>
</protein>
<dbReference type="Proteomes" id="UP001501074">
    <property type="component" value="Unassembled WGS sequence"/>
</dbReference>
<sequence>MKVSVTLSPGGRHDVEPEVMFSAGQEGPASALRHETLLAVGVRVRVDLTTPHRWRSVTVSSWNFSADRIIRDLVGTSAVGYINEGLRPCTAHSPSIEVDQIEVDPSAAGPWLRVAVVDALDRWLQLPLDQSLVDAERGVARTRAALNLPEGRARTALLHEALLLARRAAPGLVTYLTRLGHRHVPLPPALLDGLRRLIEGYRALLAEVRGHDENLTAVVDAYGSFRVVALPRHRSHPGARLPTHGDVSPRASAAGLIDPRQVPARTLQLDTDPDRPEITVRPLSSSSFRNARTVIVDVPVFRRIAVDHGVGSRMLARLVDRDTGRARGEALLTLHPGDAQDTRRSTLRGVLRIPPDQEAIDLETVRVDVFDALNERQPATTDNESALHNARRAILALGEWRQLVAEARIQPAVAHPVGRVRRIGRLLFPGGETAGRVCAPASVGLGRQHLEKLSGLSDSELLERLQTTEWLNADDNDADSILAPALGPSDLLVAELAAVFEQAHS</sequence>
<reference evidence="2" key="1">
    <citation type="journal article" date="2019" name="Int. J. Syst. Evol. Microbiol.">
        <title>The Global Catalogue of Microorganisms (GCM) 10K type strain sequencing project: providing services to taxonomists for standard genome sequencing and annotation.</title>
        <authorList>
            <consortium name="The Broad Institute Genomics Platform"/>
            <consortium name="The Broad Institute Genome Sequencing Center for Infectious Disease"/>
            <person name="Wu L."/>
            <person name="Ma J."/>
        </authorList>
    </citation>
    <scope>NUCLEOTIDE SEQUENCE [LARGE SCALE GENOMIC DNA]</scope>
    <source>
        <strain evidence="2">JCM 16902</strain>
    </source>
</reference>
<keyword evidence="2" id="KW-1185">Reference proteome</keyword>
<dbReference type="EMBL" id="BAAAZO010000001">
    <property type="protein sequence ID" value="GAA3591985.1"/>
    <property type="molecule type" value="Genomic_DNA"/>
</dbReference>